<dbReference type="InterPro" id="IPR050201">
    <property type="entry name" value="Bacterial_glucokinase"/>
</dbReference>
<evidence type="ECO:0000313" key="5">
    <source>
        <dbReference type="EMBL" id="AGH16520.1"/>
    </source>
</evidence>
<keyword evidence="3" id="KW-0324">Glycolysis</keyword>
<dbReference type="InterPro" id="IPR043129">
    <property type="entry name" value="ATPase_NBD"/>
</dbReference>
<evidence type="ECO:0000256" key="4">
    <source>
        <dbReference type="RuleBase" id="RU004046"/>
    </source>
</evidence>
<keyword evidence="2 3" id="KW-0418">Kinase</keyword>
<comment type="subcellular location">
    <subcellularLocation>
        <location evidence="3">Cytoplasm</location>
    </subcellularLocation>
</comment>
<dbReference type="RefSeq" id="WP_012778499.1">
    <property type="nucleotide sequence ID" value="NC_020549.1"/>
</dbReference>
<dbReference type="Pfam" id="PF02685">
    <property type="entry name" value="Glucokinase"/>
    <property type="match status" value="1"/>
</dbReference>
<dbReference type="GeneID" id="93076520"/>
<evidence type="ECO:0000256" key="3">
    <source>
        <dbReference type="HAMAP-Rule" id="MF_00524"/>
    </source>
</evidence>
<sequence>MNNISKKDFPIAFPVLLADIGGTNVRFAILRSMESEPEFCCTVQTSDYENLEHAIQEVIYRKISIRLRSAFLAIATPIGDQKSFTLTNYHWVIDPEELISRMQFEDVLLINDFEAQALAICSLSCSNYVSIGQFVEDNRSLFSSRVIVGPGTGLGISSVIRAKDSWIPISCEGGHMDIGPSTQRDYEIFPHLTERAEGRLSAENLLSGKGLVNIYKALCIADGFESNKVLSSKDIVSKSEDPIALKAINLFCEYLGRVAGDLALIFMARGGVYISGGIPYKIIDLLRNSSFRESFENKSPHKELMRQIPTYVITNPYIAIAGMVSYIKMTDCFNLFISEGIKRRWFKD</sequence>
<evidence type="ECO:0000256" key="1">
    <source>
        <dbReference type="ARBA" id="ARBA00022679"/>
    </source>
</evidence>
<evidence type="ECO:0000256" key="2">
    <source>
        <dbReference type="ARBA" id="ARBA00022777"/>
    </source>
</evidence>
<dbReference type="NCBIfam" id="NF001417">
    <property type="entry name" value="PRK00292.1-4"/>
    <property type="match status" value="1"/>
</dbReference>
<keyword evidence="3" id="KW-0067">ATP-binding</keyword>
<dbReference type="HAMAP" id="MF_00524">
    <property type="entry name" value="Glucokinase"/>
    <property type="match status" value="1"/>
</dbReference>
<organism evidence="5 6">
    <name type="scientific">Candidatus Liberibacter asiaticus str. gxpsy</name>
    <dbReference type="NCBI Taxonomy" id="1174529"/>
    <lineage>
        <taxon>Bacteria</taxon>
        <taxon>Pseudomonadati</taxon>
        <taxon>Pseudomonadota</taxon>
        <taxon>Alphaproteobacteria</taxon>
        <taxon>Hyphomicrobiales</taxon>
        <taxon>Rhizobiaceae</taxon>
        <taxon>Liberibacter</taxon>
    </lineage>
</organism>
<dbReference type="SUPFAM" id="SSF53067">
    <property type="entry name" value="Actin-like ATPase domain"/>
    <property type="match status" value="1"/>
</dbReference>
<keyword evidence="1 3" id="KW-0808">Transferase</keyword>
<accession>A0ABM5NEF9</accession>
<gene>
    <name evidence="3 5" type="primary">glk</name>
    <name evidence="5" type="ORF">WSI_00740</name>
</gene>
<dbReference type="InterPro" id="IPR003836">
    <property type="entry name" value="Glucokinase"/>
</dbReference>
<feature type="binding site" evidence="3">
    <location>
        <begin position="18"/>
        <end position="23"/>
    </location>
    <ligand>
        <name>ATP</name>
        <dbReference type="ChEBI" id="CHEBI:30616"/>
    </ligand>
</feature>
<comment type="catalytic activity">
    <reaction evidence="3">
        <text>D-glucose + ATP = D-glucose 6-phosphate + ADP + H(+)</text>
        <dbReference type="Rhea" id="RHEA:17825"/>
        <dbReference type="ChEBI" id="CHEBI:4167"/>
        <dbReference type="ChEBI" id="CHEBI:15378"/>
        <dbReference type="ChEBI" id="CHEBI:30616"/>
        <dbReference type="ChEBI" id="CHEBI:61548"/>
        <dbReference type="ChEBI" id="CHEBI:456216"/>
        <dbReference type="EC" id="2.7.1.2"/>
    </reaction>
</comment>
<evidence type="ECO:0000313" key="6">
    <source>
        <dbReference type="Proteomes" id="UP000011820"/>
    </source>
</evidence>
<dbReference type="Gene3D" id="3.40.367.20">
    <property type="match status" value="1"/>
</dbReference>
<reference evidence="5 6" key="1">
    <citation type="journal article" date="2013" name="Genome Announc.">
        <title>Complete Genome Sequence of a Chinese Strain of 'Candidatus Liberibacter asiaticus'.</title>
        <authorList>
            <person name="Lin H."/>
            <person name="Han C.S."/>
            <person name="Liu B."/>
            <person name="Lou B."/>
            <person name="Bai X."/>
            <person name="Deng C."/>
            <person name="Civerolo E.L."/>
            <person name="Gupta G."/>
        </authorList>
    </citation>
    <scope>NUCLEOTIDE SEQUENCE [LARGE SCALE GENOMIC DNA]</scope>
    <source>
        <strain evidence="6">gxpsy</strain>
    </source>
</reference>
<dbReference type="GO" id="GO:0004340">
    <property type="term" value="F:glucokinase activity"/>
    <property type="evidence" value="ECO:0007669"/>
    <property type="project" value="UniProtKB-EC"/>
</dbReference>
<name>A0ABM5NEF9_LIBAS</name>
<dbReference type="CDD" id="cd24008">
    <property type="entry name" value="ASKHA_NBD_GLK"/>
    <property type="match status" value="1"/>
</dbReference>
<comment type="similarity">
    <text evidence="3 4">Belongs to the bacterial glucokinase family.</text>
</comment>
<dbReference type="Gene3D" id="3.30.420.40">
    <property type="match status" value="1"/>
</dbReference>
<dbReference type="PANTHER" id="PTHR47690:SF1">
    <property type="entry name" value="GLUCOKINASE"/>
    <property type="match status" value="1"/>
</dbReference>
<dbReference type="Proteomes" id="UP000011820">
    <property type="component" value="Chromosome"/>
</dbReference>
<dbReference type="PANTHER" id="PTHR47690">
    <property type="entry name" value="GLUCOKINASE"/>
    <property type="match status" value="1"/>
</dbReference>
<dbReference type="EC" id="2.7.1.2" evidence="3"/>
<keyword evidence="3" id="KW-0547">Nucleotide-binding</keyword>
<keyword evidence="3" id="KW-0963">Cytoplasm</keyword>
<protein>
    <recommendedName>
        <fullName evidence="3">Glucokinase</fullName>
        <ecNumber evidence="3">2.7.1.2</ecNumber>
    </recommendedName>
    <alternativeName>
        <fullName evidence="3">Glucose kinase</fullName>
    </alternativeName>
</protein>
<keyword evidence="6" id="KW-1185">Reference proteome</keyword>
<dbReference type="EMBL" id="CP004005">
    <property type="protein sequence ID" value="AGH16520.1"/>
    <property type="molecule type" value="Genomic_DNA"/>
</dbReference>
<proteinExistence type="inferred from homology"/>